<name>A0A1G6UQ57_9NOCA</name>
<feature type="chain" id="PRO_5011729520" description="PknH-like extracellular domain-containing protein" evidence="1">
    <location>
        <begin position="29"/>
        <end position="233"/>
    </location>
</feature>
<sequence length="233" mass="24701">MSRNWPVAVVAVGLLGAAACGTPEAASADDPSIVRADLLPDASELPAGTQVERLEREDQMILNLNIHAPSDGIGLDMDPVFEPAQCAGESLYADQARAGLIENGSASAALLESGGAYVMLVSETGTDVSRVVEAHTGQCSAYTVTSTSFDSTSQRTIRTERLDLPAALVAEDAAILYEVSHPDNPAWSDTEVLLGYAAVDEYTVVVLGYEGRQSQPEFDDVFTRVVEKVRRVG</sequence>
<organism evidence="2 3">
    <name type="scientific">Rhodococcus tukisamuensis</name>
    <dbReference type="NCBI Taxonomy" id="168276"/>
    <lineage>
        <taxon>Bacteria</taxon>
        <taxon>Bacillati</taxon>
        <taxon>Actinomycetota</taxon>
        <taxon>Actinomycetes</taxon>
        <taxon>Mycobacteriales</taxon>
        <taxon>Nocardiaceae</taxon>
        <taxon>Rhodococcus</taxon>
    </lineage>
</organism>
<proteinExistence type="predicted"/>
<keyword evidence="1" id="KW-0732">Signal</keyword>
<gene>
    <name evidence="2" type="ORF">SAMN05444580_104247</name>
</gene>
<evidence type="ECO:0000313" key="2">
    <source>
        <dbReference type="EMBL" id="SDD42826.1"/>
    </source>
</evidence>
<dbReference type="RefSeq" id="WP_072845286.1">
    <property type="nucleotide sequence ID" value="NZ_FNAB01000004.1"/>
</dbReference>
<dbReference type="AlphaFoldDB" id="A0A1G6UQ57"/>
<keyword evidence="3" id="KW-1185">Reference proteome</keyword>
<evidence type="ECO:0000313" key="3">
    <source>
        <dbReference type="Proteomes" id="UP000199417"/>
    </source>
</evidence>
<dbReference type="Proteomes" id="UP000199417">
    <property type="component" value="Unassembled WGS sequence"/>
</dbReference>
<feature type="signal peptide" evidence="1">
    <location>
        <begin position="1"/>
        <end position="28"/>
    </location>
</feature>
<accession>A0A1G6UQ57</accession>
<evidence type="ECO:0000256" key="1">
    <source>
        <dbReference type="SAM" id="SignalP"/>
    </source>
</evidence>
<dbReference type="EMBL" id="FNAB01000004">
    <property type="protein sequence ID" value="SDD42826.1"/>
    <property type="molecule type" value="Genomic_DNA"/>
</dbReference>
<dbReference type="PROSITE" id="PS51257">
    <property type="entry name" value="PROKAR_LIPOPROTEIN"/>
    <property type="match status" value="1"/>
</dbReference>
<protein>
    <recommendedName>
        <fullName evidence="4">PknH-like extracellular domain-containing protein</fullName>
    </recommendedName>
</protein>
<reference evidence="2 3" key="1">
    <citation type="submission" date="2016-10" db="EMBL/GenBank/DDBJ databases">
        <authorList>
            <person name="de Groot N.N."/>
        </authorList>
    </citation>
    <scope>NUCLEOTIDE SEQUENCE [LARGE SCALE GENOMIC DNA]</scope>
    <source>
        <strain evidence="2 3">JCM 11308</strain>
    </source>
</reference>
<evidence type="ECO:0008006" key="4">
    <source>
        <dbReference type="Google" id="ProtNLM"/>
    </source>
</evidence>